<evidence type="ECO:0000313" key="2">
    <source>
        <dbReference type="Proteomes" id="UP001190926"/>
    </source>
</evidence>
<dbReference type="Proteomes" id="UP001190926">
    <property type="component" value="Unassembled WGS sequence"/>
</dbReference>
<organism evidence="1 2">
    <name type="scientific">Perilla frutescens var. hirtella</name>
    <name type="common">Perilla citriodora</name>
    <name type="synonym">Perilla setoyensis</name>
    <dbReference type="NCBI Taxonomy" id="608512"/>
    <lineage>
        <taxon>Eukaryota</taxon>
        <taxon>Viridiplantae</taxon>
        <taxon>Streptophyta</taxon>
        <taxon>Embryophyta</taxon>
        <taxon>Tracheophyta</taxon>
        <taxon>Spermatophyta</taxon>
        <taxon>Magnoliopsida</taxon>
        <taxon>eudicotyledons</taxon>
        <taxon>Gunneridae</taxon>
        <taxon>Pentapetalae</taxon>
        <taxon>asterids</taxon>
        <taxon>lamiids</taxon>
        <taxon>Lamiales</taxon>
        <taxon>Lamiaceae</taxon>
        <taxon>Nepetoideae</taxon>
        <taxon>Elsholtzieae</taxon>
        <taxon>Perilla</taxon>
    </lineage>
</organism>
<reference evidence="1 2" key="1">
    <citation type="journal article" date="2021" name="Nat. Commun.">
        <title>Incipient diploidization of the medicinal plant Perilla within 10,000 years.</title>
        <authorList>
            <person name="Zhang Y."/>
            <person name="Shen Q."/>
            <person name="Leng L."/>
            <person name="Zhang D."/>
            <person name="Chen S."/>
            <person name="Shi Y."/>
            <person name="Ning Z."/>
            <person name="Chen S."/>
        </authorList>
    </citation>
    <scope>NUCLEOTIDE SEQUENCE [LARGE SCALE GENOMIC DNA]</scope>
    <source>
        <strain evidence="2">cv. PC099</strain>
    </source>
</reference>
<gene>
    <name evidence="1" type="ORF">C2S53_010854</name>
</gene>
<comment type="caution">
    <text evidence="1">The sequence shown here is derived from an EMBL/GenBank/DDBJ whole genome shotgun (WGS) entry which is preliminary data.</text>
</comment>
<keyword evidence="2" id="KW-1185">Reference proteome</keyword>
<sequence length="129" mass="15134">MREGSAPLRRLFNMEHTSLEKYFKEYSGSPLIRPILMWGTDTDDDEVHDDPWAGVKQIRGGFGSRFGEDECKLSPQGNGKKMGKPCRRNLYRTKSYKRLPGVGFWRCGRFRFKLRLFKKLRVLINGRIF</sequence>
<name>A0AAD4J0R2_PERFH</name>
<proteinExistence type="predicted"/>
<dbReference type="EMBL" id="SDAM02000322">
    <property type="protein sequence ID" value="KAH6824779.1"/>
    <property type="molecule type" value="Genomic_DNA"/>
</dbReference>
<protein>
    <submittedName>
        <fullName evidence="1">Uncharacterized protein</fullName>
    </submittedName>
</protein>
<dbReference type="AlphaFoldDB" id="A0AAD4J0R2"/>
<accession>A0AAD4J0R2</accession>
<evidence type="ECO:0000313" key="1">
    <source>
        <dbReference type="EMBL" id="KAH6824779.1"/>
    </source>
</evidence>